<sequence length="40" mass="4079">MFIGLGLDASGPDSGGFSSLNIRSLKALSLDVVMVSNLPV</sequence>
<protein>
    <submittedName>
        <fullName evidence="1">Uncharacterized protein</fullName>
    </submittedName>
</protein>
<evidence type="ECO:0000313" key="1">
    <source>
        <dbReference type="EMBL" id="CUV02450.1"/>
    </source>
</evidence>
<proteinExistence type="predicted"/>
<dbReference type="EMBL" id="FAXA01000260">
    <property type="protein sequence ID" value="CUV02450.1"/>
    <property type="molecule type" value="Genomic_DNA"/>
</dbReference>
<dbReference type="AlphaFoldDB" id="A0A160VCS8"/>
<gene>
    <name evidence="1" type="ORF">MGWOODY_Clf1815</name>
</gene>
<reference evidence="1" key="1">
    <citation type="submission" date="2015-10" db="EMBL/GenBank/DDBJ databases">
        <authorList>
            <person name="Gilbert D.G."/>
        </authorList>
    </citation>
    <scope>NUCLEOTIDE SEQUENCE</scope>
</reference>
<accession>A0A160VCS8</accession>
<name>A0A160VCS8_9ZZZZ</name>
<organism evidence="1">
    <name type="scientific">hydrothermal vent metagenome</name>
    <dbReference type="NCBI Taxonomy" id="652676"/>
    <lineage>
        <taxon>unclassified sequences</taxon>
        <taxon>metagenomes</taxon>
        <taxon>ecological metagenomes</taxon>
    </lineage>
</organism>